<dbReference type="EMBL" id="QFOH01000012">
    <property type="protein sequence ID" value="PZP23784.1"/>
    <property type="molecule type" value="Genomic_DNA"/>
</dbReference>
<dbReference type="InterPro" id="IPR025711">
    <property type="entry name" value="PepSY"/>
</dbReference>
<evidence type="ECO:0000259" key="2">
    <source>
        <dbReference type="Pfam" id="PF13670"/>
    </source>
</evidence>
<organism evidence="3 4">
    <name type="scientific">Pseudomonas kuykendallii</name>
    <dbReference type="NCBI Taxonomy" id="1007099"/>
    <lineage>
        <taxon>Bacteria</taxon>
        <taxon>Pseudomonadati</taxon>
        <taxon>Pseudomonadota</taxon>
        <taxon>Gammaproteobacteria</taxon>
        <taxon>Pseudomonadales</taxon>
        <taxon>Pseudomonadaceae</taxon>
        <taxon>Pseudomonas</taxon>
    </lineage>
</organism>
<evidence type="ECO:0000256" key="1">
    <source>
        <dbReference type="SAM" id="SignalP"/>
    </source>
</evidence>
<comment type="caution">
    <text evidence="3">The sequence shown here is derived from an EMBL/GenBank/DDBJ whole genome shotgun (WGS) entry which is preliminary data.</text>
</comment>
<feature type="domain" description="PepSY" evidence="2">
    <location>
        <begin position="8"/>
        <end position="85"/>
    </location>
</feature>
<accession>A0A2W5D274</accession>
<reference evidence="3 4" key="1">
    <citation type="submission" date="2017-08" db="EMBL/GenBank/DDBJ databases">
        <title>Infants hospitalized years apart are colonized by the same room-sourced microbial strains.</title>
        <authorList>
            <person name="Brooks B."/>
            <person name="Olm M.R."/>
            <person name="Firek B.A."/>
            <person name="Baker R."/>
            <person name="Thomas B.C."/>
            <person name="Morowitz M.J."/>
            <person name="Banfield J.F."/>
        </authorList>
    </citation>
    <scope>NUCLEOTIDE SEQUENCE [LARGE SCALE GENOMIC DNA]</scope>
    <source>
        <strain evidence="3">S2_009_000_R2_77</strain>
    </source>
</reference>
<evidence type="ECO:0000313" key="4">
    <source>
        <dbReference type="Proteomes" id="UP000249198"/>
    </source>
</evidence>
<gene>
    <name evidence="3" type="ORF">DI599_11285</name>
</gene>
<feature type="chain" id="PRO_5015903129" evidence="1">
    <location>
        <begin position="24"/>
        <end position="88"/>
    </location>
</feature>
<dbReference type="RefSeq" id="WP_273232131.1">
    <property type="nucleotide sequence ID" value="NZ_CAURGU010000001.1"/>
</dbReference>
<evidence type="ECO:0000313" key="3">
    <source>
        <dbReference type="EMBL" id="PZP23784.1"/>
    </source>
</evidence>
<feature type="signal peptide" evidence="1">
    <location>
        <begin position="1"/>
        <end position="23"/>
    </location>
</feature>
<protein>
    <submittedName>
        <fullName evidence="3">PepSY domain-containing protein</fullName>
    </submittedName>
</protein>
<keyword evidence="1" id="KW-0732">Signal</keyword>
<dbReference type="AlphaFoldDB" id="A0A2W5D274"/>
<dbReference type="Gene3D" id="3.10.450.40">
    <property type="match status" value="1"/>
</dbReference>
<sequence length="88" mass="9351">MLKHTLTATLAAAAALTAGMALADRPGADWITIDQALAKAKAAGYTQVHKIEADDGGYWEGEGVKQDGKVYEFRVDGKTGDVTRDKLD</sequence>
<proteinExistence type="predicted"/>
<dbReference type="Pfam" id="PF13670">
    <property type="entry name" value="PepSY_2"/>
    <property type="match status" value="1"/>
</dbReference>
<dbReference type="Proteomes" id="UP000249198">
    <property type="component" value="Unassembled WGS sequence"/>
</dbReference>
<name>A0A2W5D274_9PSED</name>